<accession>A0ABP9T7C9</accession>
<protein>
    <recommendedName>
        <fullName evidence="5">Secreted protein</fullName>
    </recommendedName>
</protein>
<keyword evidence="4" id="KW-1185">Reference proteome</keyword>
<evidence type="ECO:0000313" key="4">
    <source>
        <dbReference type="Proteomes" id="UP001499878"/>
    </source>
</evidence>
<comment type="caution">
    <text evidence="3">The sequence shown here is derived from an EMBL/GenBank/DDBJ whole genome shotgun (WGS) entry which is preliminary data.</text>
</comment>
<sequence>MLARCGALASAGTAVTVPAAMTAAPHSTAARCLMASSRTERLRSARVAVLAASSRGAPPEERDLTGLDPIASEDAPDWTARWMA</sequence>
<gene>
    <name evidence="3" type="ORF">GCM10023323_38170</name>
</gene>
<evidence type="ECO:0000256" key="1">
    <source>
        <dbReference type="SAM" id="MobiDB-lite"/>
    </source>
</evidence>
<reference evidence="4" key="1">
    <citation type="journal article" date="2019" name="Int. J. Syst. Evol. Microbiol.">
        <title>The Global Catalogue of Microorganisms (GCM) 10K type strain sequencing project: providing services to taxonomists for standard genome sequencing and annotation.</title>
        <authorList>
            <consortium name="The Broad Institute Genomics Platform"/>
            <consortium name="The Broad Institute Genome Sequencing Center for Infectious Disease"/>
            <person name="Wu L."/>
            <person name="Ma J."/>
        </authorList>
    </citation>
    <scope>NUCLEOTIDE SEQUENCE [LARGE SCALE GENOMIC DNA]</scope>
    <source>
        <strain evidence="4">JCM 18306</strain>
    </source>
</reference>
<feature type="chain" id="PRO_5045711595" description="Secreted protein" evidence="2">
    <location>
        <begin position="20"/>
        <end position="84"/>
    </location>
</feature>
<keyword evidence="2" id="KW-0732">Signal</keyword>
<feature type="signal peptide" evidence="2">
    <location>
        <begin position="1"/>
        <end position="19"/>
    </location>
</feature>
<evidence type="ECO:0000256" key="2">
    <source>
        <dbReference type="SAM" id="SignalP"/>
    </source>
</evidence>
<organism evidence="3 4">
    <name type="scientific">Streptomyces thinghirensis</name>
    <dbReference type="NCBI Taxonomy" id="551547"/>
    <lineage>
        <taxon>Bacteria</taxon>
        <taxon>Bacillati</taxon>
        <taxon>Actinomycetota</taxon>
        <taxon>Actinomycetes</taxon>
        <taxon>Kitasatosporales</taxon>
        <taxon>Streptomycetaceae</taxon>
        <taxon>Streptomyces</taxon>
    </lineage>
</organism>
<proteinExistence type="predicted"/>
<feature type="region of interest" description="Disordered" evidence="1">
    <location>
        <begin position="53"/>
        <end position="84"/>
    </location>
</feature>
<dbReference type="EMBL" id="BAABJR010000009">
    <property type="protein sequence ID" value="GAA5210459.1"/>
    <property type="molecule type" value="Genomic_DNA"/>
</dbReference>
<name>A0ABP9T7C9_9ACTN</name>
<evidence type="ECO:0000313" key="3">
    <source>
        <dbReference type="EMBL" id="GAA5210459.1"/>
    </source>
</evidence>
<dbReference type="Proteomes" id="UP001499878">
    <property type="component" value="Unassembled WGS sequence"/>
</dbReference>
<evidence type="ECO:0008006" key="5">
    <source>
        <dbReference type="Google" id="ProtNLM"/>
    </source>
</evidence>